<dbReference type="EMBL" id="QUSF01000061">
    <property type="protein sequence ID" value="RLV97171.1"/>
    <property type="molecule type" value="Genomic_DNA"/>
</dbReference>
<feature type="non-terminal residue" evidence="2">
    <location>
        <position position="116"/>
    </location>
</feature>
<name>A0A3L8S5U1_CHLGU</name>
<feature type="compositionally biased region" description="Gly residues" evidence="1">
    <location>
        <begin position="59"/>
        <end position="70"/>
    </location>
</feature>
<gene>
    <name evidence="2" type="ORF">DV515_00012019</name>
</gene>
<feature type="region of interest" description="Disordered" evidence="1">
    <location>
        <begin position="59"/>
        <end position="82"/>
    </location>
</feature>
<comment type="caution">
    <text evidence="2">The sequence shown here is derived from an EMBL/GenBank/DDBJ whole genome shotgun (WGS) entry which is preliminary data.</text>
</comment>
<organism evidence="2 3">
    <name type="scientific">Chloebia gouldiae</name>
    <name type="common">Gouldian finch</name>
    <name type="synonym">Erythrura gouldiae</name>
    <dbReference type="NCBI Taxonomy" id="44316"/>
    <lineage>
        <taxon>Eukaryota</taxon>
        <taxon>Metazoa</taxon>
        <taxon>Chordata</taxon>
        <taxon>Craniata</taxon>
        <taxon>Vertebrata</taxon>
        <taxon>Euteleostomi</taxon>
        <taxon>Archelosauria</taxon>
        <taxon>Archosauria</taxon>
        <taxon>Dinosauria</taxon>
        <taxon>Saurischia</taxon>
        <taxon>Theropoda</taxon>
        <taxon>Coelurosauria</taxon>
        <taxon>Aves</taxon>
        <taxon>Neognathae</taxon>
        <taxon>Neoaves</taxon>
        <taxon>Telluraves</taxon>
        <taxon>Australaves</taxon>
        <taxon>Passeriformes</taxon>
        <taxon>Passeroidea</taxon>
        <taxon>Passeridae</taxon>
        <taxon>Chloebia</taxon>
    </lineage>
</organism>
<evidence type="ECO:0000313" key="3">
    <source>
        <dbReference type="Proteomes" id="UP000276834"/>
    </source>
</evidence>
<dbReference type="Proteomes" id="UP000276834">
    <property type="component" value="Unassembled WGS sequence"/>
</dbReference>
<evidence type="ECO:0000256" key="1">
    <source>
        <dbReference type="SAM" id="MobiDB-lite"/>
    </source>
</evidence>
<sequence length="116" mass="12266">SLDLPYLQGQPHAVDIPNHAIPLLLLIQEAVAHCPKCLPEQILHILELHVVVDAGYGSGRGSAPGNGHAGDPGRRRGGRGHAEPPLLRSCLWGQGGSQAVLGWAPQELAEAWSPRS</sequence>
<protein>
    <submittedName>
        <fullName evidence="2">Uncharacterized protein</fullName>
    </submittedName>
</protein>
<evidence type="ECO:0000313" key="2">
    <source>
        <dbReference type="EMBL" id="RLV97171.1"/>
    </source>
</evidence>
<proteinExistence type="predicted"/>
<keyword evidence="3" id="KW-1185">Reference proteome</keyword>
<reference evidence="2 3" key="1">
    <citation type="journal article" date="2018" name="Proc. R. Soc. B">
        <title>A non-coding region near Follistatin controls head colour polymorphism in the Gouldian finch.</title>
        <authorList>
            <person name="Toomey M.B."/>
            <person name="Marques C.I."/>
            <person name="Andrade P."/>
            <person name="Araujo P.M."/>
            <person name="Sabatino S."/>
            <person name="Gazda M.A."/>
            <person name="Afonso S."/>
            <person name="Lopes R.J."/>
            <person name="Corbo J.C."/>
            <person name="Carneiro M."/>
        </authorList>
    </citation>
    <scope>NUCLEOTIDE SEQUENCE [LARGE SCALE GENOMIC DNA]</scope>
    <source>
        <strain evidence="2">Red01</strain>
        <tissue evidence="2">Muscle</tissue>
    </source>
</reference>
<dbReference type="AlphaFoldDB" id="A0A3L8S5U1"/>
<feature type="non-terminal residue" evidence="2">
    <location>
        <position position="1"/>
    </location>
</feature>
<accession>A0A3L8S5U1</accession>